<evidence type="ECO:0000313" key="1">
    <source>
        <dbReference type="EMBL" id="KIO30537.1"/>
    </source>
</evidence>
<sequence length="120" mass="13702">MQLSQHQELDDLHAQALEIRRIRNSINRLIKELQPTSELYLQGPSNGTSSLHQIVEKVKIIPDLVNGIRKFTSCPKDLDYELGVEALLSDRVPWAPKKPTARKPLRPTLNANDIDGYEEY</sequence>
<dbReference type="EMBL" id="KN822971">
    <property type="protein sequence ID" value="KIO30537.1"/>
    <property type="molecule type" value="Genomic_DNA"/>
</dbReference>
<dbReference type="OrthoDB" id="10391917at2759"/>
<gene>
    <name evidence="1" type="ORF">M407DRAFT_152255</name>
</gene>
<keyword evidence="2" id="KW-1185">Reference proteome</keyword>
<dbReference type="Proteomes" id="UP000054248">
    <property type="component" value="Unassembled WGS sequence"/>
</dbReference>
<reference evidence="2" key="2">
    <citation type="submission" date="2015-01" db="EMBL/GenBank/DDBJ databases">
        <title>Evolutionary Origins and Diversification of the Mycorrhizal Mutualists.</title>
        <authorList>
            <consortium name="DOE Joint Genome Institute"/>
            <consortium name="Mycorrhizal Genomics Consortium"/>
            <person name="Kohler A."/>
            <person name="Kuo A."/>
            <person name="Nagy L.G."/>
            <person name="Floudas D."/>
            <person name="Copeland A."/>
            <person name="Barry K.W."/>
            <person name="Cichocki N."/>
            <person name="Veneault-Fourrey C."/>
            <person name="LaButti K."/>
            <person name="Lindquist E.A."/>
            <person name="Lipzen A."/>
            <person name="Lundell T."/>
            <person name="Morin E."/>
            <person name="Murat C."/>
            <person name="Riley R."/>
            <person name="Ohm R."/>
            <person name="Sun H."/>
            <person name="Tunlid A."/>
            <person name="Henrissat B."/>
            <person name="Grigoriev I.V."/>
            <person name="Hibbett D.S."/>
            <person name="Martin F."/>
        </authorList>
    </citation>
    <scope>NUCLEOTIDE SEQUENCE [LARGE SCALE GENOMIC DNA]</scope>
    <source>
        <strain evidence="2">MUT 4182</strain>
    </source>
</reference>
<protein>
    <submittedName>
        <fullName evidence="1">Uncharacterized protein</fullName>
    </submittedName>
</protein>
<name>A0A0C3MA09_9AGAM</name>
<dbReference type="HOGENOM" id="CLU_2051381_0_0_1"/>
<accession>A0A0C3MA09</accession>
<dbReference type="AlphaFoldDB" id="A0A0C3MA09"/>
<reference evidence="1 2" key="1">
    <citation type="submission" date="2014-04" db="EMBL/GenBank/DDBJ databases">
        <authorList>
            <consortium name="DOE Joint Genome Institute"/>
            <person name="Kuo A."/>
            <person name="Girlanda M."/>
            <person name="Perotto S."/>
            <person name="Kohler A."/>
            <person name="Nagy L.G."/>
            <person name="Floudas D."/>
            <person name="Copeland A."/>
            <person name="Barry K.W."/>
            <person name="Cichocki N."/>
            <person name="Veneault-Fourrey C."/>
            <person name="LaButti K."/>
            <person name="Lindquist E.A."/>
            <person name="Lipzen A."/>
            <person name="Lundell T."/>
            <person name="Morin E."/>
            <person name="Murat C."/>
            <person name="Sun H."/>
            <person name="Tunlid A."/>
            <person name="Henrissat B."/>
            <person name="Grigoriev I.V."/>
            <person name="Hibbett D.S."/>
            <person name="Martin F."/>
            <person name="Nordberg H.P."/>
            <person name="Cantor M.N."/>
            <person name="Hua S.X."/>
        </authorList>
    </citation>
    <scope>NUCLEOTIDE SEQUENCE [LARGE SCALE GENOMIC DNA]</scope>
    <source>
        <strain evidence="1 2">MUT 4182</strain>
    </source>
</reference>
<organism evidence="1 2">
    <name type="scientific">Tulasnella calospora MUT 4182</name>
    <dbReference type="NCBI Taxonomy" id="1051891"/>
    <lineage>
        <taxon>Eukaryota</taxon>
        <taxon>Fungi</taxon>
        <taxon>Dikarya</taxon>
        <taxon>Basidiomycota</taxon>
        <taxon>Agaricomycotina</taxon>
        <taxon>Agaricomycetes</taxon>
        <taxon>Cantharellales</taxon>
        <taxon>Tulasnellaceae</taxon>
        <taxon>Tulasnella</taxon>
    </lineage>
</organism>
<proteinExistence type="predicted"/>
<evidence type="ECO:0000313" key="2">
    <source>
        <dbReference type="Proteomes" id="UP000054248"/>
    </source>
</evidence>